<comment type="caution">
    <text evidence="2">The sequence shown here is derived from an EMBL/GenBank/DDBJ whole genome shotgun (WGS) entry which is preliminary data.</text>
</comment>
<dbReference type="GO" id="GO:0004792">
    <property type="term" value="F:thiosulfate-cyanide sulfurtransferase activity"/>
    <property type="evidence" value="ECO:0007669"/>
    <property type="project" value="TreeGrafter"/>
</dbReference>
<keyword evidence="2" id="KW-0808">Transferase</keyword>
<organism evidence="2 3">
    <name type="scientific">Streptococcus mitis</name>
    <dbReference type="NCBI Taxonomy" id="28037"/>
    <lineage>
        <taxon>Bacteria</taxon>
        <taxon>Bacillati</taxon>
        <taxon>Bacillota</taxon>
        <taxon>Bacilli</taxon>
        <taxon>Lactobacillales</taxon>
        <taxon>Streptococcaceae</taxon>
        <taxon>Streptococcus</taxon>
        <taxon>Streptococcus mitis group</taxon>
    </lineage>
</organism>
<keyword evidence="2" id="KW-0548">Nucleotidyltransferase</keyword>
<dbReference type="GO" id="GO:0016779">
    <property type="term" value="F:nucleotidyltransferase activity"/>
    <property type="evidence" value="ECO:0007669"/>
    <property type="project" value="UniProtKB-KW"/>
</dbReference>
<dbReference type="Proteomes" id="UP000477834">
    <property type="component" value="Unassembled WGS sequence"/>
</dbReference>
<dbReference type="PANTHER" id="PTHR10953:SF102">
    <property type="entry name" value="ADENYLYLTRANSFERASE AND SULFURTRANSFERASE MOCS3"/>
    <property type="match status" value="1"/>
</dbReference>
<evidence type="ECO:0000313" key="2">
    <source>
        <dbReference type="EMBL" id="MQQ63684.1"/>
    </source>
</evidence>
<dbReference type="Gene3D" id="3.40.50.720">
    <property type="entry name" value="NAD(P)-binding Rossmann-like Domain"/>
    <property type="match status" value="1"/>
</dbReference>
<dbReference type="GO" id="GO:0005737">
    <property type="term" value="C:cytoplasm"/>
    <property type="evidence" value="ECO:0007669"/>
    <property type="project" value="TreeGrafter"/>
</dbReference>
<dbReference type="RefSeq" id="WP_112443925.1">
    <property type="nucleotide sequence ID" value="NZ_JAZKTX010000046.1"/>
</dbReference>
<dbReference type="SUPFAM" id="SSF69572">
    <property type="entry name" value="Activating enzymes of the ubiquitin-like proteins"/>
    <property type="match status" value="1"/>
</dbReference>
<protein>
    <submittedName>
        <fullName evidence="2">ThiF family adenylyltransferase</fullName>
    </submittedName>
</protein>
<dbReference type="Pfam" id="PF00899">
    <property type="entry name" value="ThiF"/>
    <property type="match status" value="1"/>
</dbReference>
<evidence type="ECO:0000259" key="1">
    <source>
        <dbReference type="Pfam" id="PF00899"/>
    </source>
</evidence>
<evidence type="ECO:0000313" key="3">
    <source>
        <dbReference type="Proteomes" id="UP000477834"/>
    </source>
</evidence>
<dbReference type="AlphaFoldDB" id="A0A6L5H384"/>
<feature type="domain" description="THIF-type NAD/FAD binding fold" evidence="1">
    <location>
        <begin position="122"/>
        <end position="361"/>
    </location>
</feature>
<proteinExistence type="predicted"/>
<sequence length="371" mass="41655">MDLLKARPKLKKAYPVVYKDGSVYIGGFGEITEYEDPSGAIEYMLKKMDGINTVEKIIREVSETYSELSPSDVMEAIDEISKERFIEDLNLTGSKILSKYELERYHRNINFFSSYATLSENKYISQKKLIDSKIGIIGLGGLGSHIIYDLAGLGIGEIKAVEFDVVDISNLNRQILYNFDDIGKSKASIAKQRIYEFNPQIKFTVEEKKINSSEDVVESFRGFDCLILVADRPKVKLARWVNEAIVKLNIPLFCAGLEAQRALQYTIIPKISGCIDCWRNTIQKEHPISHLILEERTRLNLVGDNTAIAPLVSVATGIICSEVTKYITGIGELTTVGQLKSIDMNTMTTKIAEHWHIDPNCITCRGGNIIE</sequence>
<name>A0A6L5H384_STRMT</name>
<gene>
    <name evidence="2" type="ORF">GEZ69_04380</name>
</gene>
<dbReference type="InterPro" id="IPR035985">
    <property type="entry name" value="Ubiquitin-activating_enz"/>
</dbReference>
<dbReference type="PANTHER" id="PTHR10953">
    <property type="entry name" value="UBIQUITIN-ACTIVATING ENZYME E1"/>
    <property type="match status" value="1"/>
</dbReference>
<accession>A0A6L5H384</accession>
<dbReference type="GO" id="GO:0008641">
    <property type="term" value="F:ubiquitin-like modifier activating enzyme activity"/>
    <property type="evidence" value="ECO:0007669"/>
    <property type="project" value="InterPro"/>
</dbReference>
<dbReference type="EMBL" id="WIKE01000004">
    <property type="protein sequence ID" value="MQQ63684.1"/>
    <property type="molecule type" value="Genomic_DNA"/>
</dbReference>
<dbReference type="InterPro" id="IPR045886">
    <property type="entry name" value="ThiF/MoeB/HesA"/>
</dbReference>
<dbReference type="InterPro" id="IPR000594">
    <property type="entry name" value="ThiF_NAD_FAD-bd"/>
</dbReference>
<reference evidence="2 3" key="1">
    <citation type="submission" date="2019-10" db="EMBL/GenBank/DDBJ databases">
        <title>Streptococcus mitis of the oral and urogenital tracts.</title>
        <authorList>
            <person name="Price T."/>
            <person name="Mores C.R."/>
            <person name="Putonti C."/>
            <person name="Wolfe A.J."/>
        </authorList>
    </citation>
    <scope>NUCLEOTIDE SEQUENCE [LARGE SCALE GENOMIC DNA]</scope>
    <source>
        <strain evidence="2 3">SM05</strain>
    </source>
</reference>